<keyword evidence="6" id="KW-0472">Membrane</keyword>
<reference evidence="9 10" key="1">
    <citation type="submission" date="2023-08" db="EMBL/GenBank/DDBJ databases">
        <title>The draft genome sequence of Paracraurococcus sp. LOR1-02.</title>
        <authorList>
            <person name="Kingkaew E."/>
            <person name="Tanasupawat S."/>
        </authorList>
    </citation>
    <scope>NUCLEOTIDE SEQUENCE [LARGE SCALE GENOMIC DNA]</scope>
    <source>
        <strain evidence="9 10">LOR1-02</strain>
    </source>
</reference>
<proteinExistence type="inferred from homology"/>
<keyword evidence="4" id="KW-1134">Transmembrane beta strand</keyword>
<dbReference type="Pfam" id="PF02321">
    <property type="entry name" value="OEP"/>
    <property type="match status" value="2"/>
</dbReference>
<dbReference type="EMBL" id="JAUTWS010000056">
    <property type="protein sequence ID" value="MDO9712723.1"/>
    <property type="molecule type" value="Genomic_DNA"/>
</dbReference>
<name>A0ABT9E957_9PROT</name>
<evidence type="ECO:0000313" key="9">
    <source>
        <dbReference type="EMBL" id="MDO9712723.1"/>
    </source>
</evidence>
<dbReference type="InterPro" id="IPR051906">
    <property type="entry name" value="TolC-like"/>
</dbReference>
<gene>
    <name evidence="9" type="ORF">Q7A36_30600</name>
</gene>
<organism evidence="9 10">
    <name type="scientific">Paracraurococcus lichenis</name>
    <dbReference type="NCBI Taxonomy" id="3064888"/>
    <lineage>
        <taxon>Bacteria</taxon>
        <taxon>Pseudomonadati</taxon>
        <taxon>Pseudomonadota</taxon>
        <taxon>Alphaproteobacteria</taxon>
        <taxon>Acetobacterales</taxon>
        <taxon>Roseomonadaceae</taxon>
        <taxon>Paracraurococcus</taxon>
    </lineage>
</organism>
<protein>
    <submittedName>
        <fullName evidence="9">TolC family protein</fullName>
    </submittedName>
</protein>
<evidence type="ECO:0000256" key="1">
    <source>
        <dbReference type="ARBA" id="ARBA00004442"/>
    </source>
</evidence>
<comment type="similarity">
    <text evidence="2">Belongs to the outer membrane factor (OMF) (TC 1.B.17) family.</text>
</comment>
<accession>A0ABT9E957</accession>
<evidence type="ECO:0000256" key="4">
    <source>
        <dbReference type="ARBA" id="ARBA00022452"/>
    </source>
</evidence>
<evidence type="ECO:0000256" key="7">
    <source>
        <dbReference type="ARBA" id="ARBA00023237"/>
    </source>
</evidence>
<keyword evidence="10" id="KW-1185">Reference proteome</keyword>
<keyword evidence="5" id="KW-0812">Transmembrane</keyword>
<dbReference type="RefSeq" id="WP_305107595.1">
    <property type="nucleotide sequence ID" value="NZ_JAUTWS010000056.1"/>
</dbReference>
<comment type="subcellular location">
    <subcellularLocation>
        <location evidence="1">Cell outer membrane</location>
    </subcellularLocation>
</comment>
<dbReference type="Gene3D" id="1.20.1600.10">
    <property type="entry name" value="Outer membrane efflux proteins (OEP)"/>
    <property type="match status" value="1"/>
</dbReference>
<evidence type="ECO:0000256" key="8">
    <source>
        <dbReference type="SAM" id="MobiDB-lite"/>
    </source>
</evidence>
<sequence>MAMLVGTSAGSALALEQADVEQLRRLVTNHARVGAAQADLSAAEASAASARGRWYPELRAGGSAGYSKRDNTNGVRDTGSYPRQGALTLTQPVLDFGRINSAVNRAELSQARAANAVTATQEDLLLEGLTARINLYRAARTVEFAQRSVDNIRKQTGMEQSRVDLGGGLATDVLQTKSQLAGAEARLVRSRSLYVNARNRFRAVFGEEAAAPARLSAIAVPKPMLPATLTEAIARARSDNATLRNAALTVDVAKADIRIAQAELGPRLNLVGETRQNVDIIDRPNTRGEHTVRLEFSYSLNSGLSSYRNVDAARGSARAAEQRLDDARMVIEEQVSNSWEGYAAARETADYLKNQARIAEEFLRLAREERQLGRRSLIDVLSGETALINAQSDAAAAEADIAIAGFSLLRSLGRLPAAIFPKGLSK</sequence>
<keyword evidence="3" id="KW-0813">Transport</keyword>
<evidence type="ECO:0000256" key="6">
    <source>
        <dbReference type="ARBA" id="ARBA00023136"/>
    </source>
</evidence>
<dbReference type="InterPro" id="IPR003423">
    <property type="entry name" value="OMP_efflux"/>
</dbReference>
<dbReference type="SUPFAM" id="SSF56954">
    <property type="entry name" value="Outer membrane efflux proteins (OEP)"/>
    <property type="match status" value="1"/>
</dbReference>
<evidence type="ECO:0000313" key="10">
    <source>
        <dbReference type="Proteomes" id="UP001243009"/>
    </source>
</evidence>
<keyword evidence="7" id="KW-0998">Cell outer membrane</keyword>
<evidence type="ECO:0000256" key="3">
    <source>
        <dbReference type="ARBA" id="ARBA00022448"/>
    </source>
</evidence>
<evidence type="ECO:0000256" key="2">
    <source>
        <dbReference type="ARBA" id="ARBA00007613"/>
    </source>
</evidence>
<evidence type="ECO:0000256" key="5">
    <source>
        <dbReference type="ARBA" id="ARBA00022692"/>
    </source>
</evidence>
<dbReference type="PANTHER" id="PTHR30026">
    <property type="entry name" value="OUTER MEMBRANE PROTEIN TOLC"/>
    <property type="match status" value="1"/>
</dbReference>
<feature type="region of interest" description="Disordered" evidence="8">
    <location>
        <begin position="61"/>
        <end position="83"/>
    </location>
</feature>
<comment type="caution">
    <text evidence="9">The sequence shown here is derived from an EMBL/GenBank/DDBJ whole genome shotgun (WGS) entry which is preliminary data.</text>
</comment>
<dbReference type="PANTHER" id="PTHR30026:SF22">
    <property type="entry name" value="OUTER MEMBRANE EFFLUX PROTEIN"/>
    <property type="match status" value="1"/>
</dbReference>
<dbReference type="Proteomes" id="UP001243009">
    <property type="component" value="Unassembled WGS sequence"/>
</dbReference>